<dbReference type="AlphaFoldDB" id="A0A835M548"/>
<evidence type="ECO:0000313" key="1">
    <source>
        <dbReference type="EMBL" id="KAF9614274.1"/>
    </source>
</evidence>
<organism evidence="1 2">
    <name type="scientific">Coptis chinensis</name>
    <dbReference type="NCBI Taxonomy" id="261450"/>
    <lineage>
        <taxon>Eukaryota</taxon>
        <taxon>Viridiplantae</taxon>
        <taxon>Streptophyta</taxon>
        <taxon>Embryophyta</taxon>
        <taxon>Tracheophyta</taxon>
        <taxon>Spermatophyta</taxon>
        <taxon>Magnoliopsida</taxon>
        <taxon>Ranunculales</taxon>
        <taxon>Ranunculaceae</taxon>
        <taxon>Coptidoideae</taxon>
        <taxon>Coptis</taxon>
    </lineage>
</organism>
<accession>A0A835M548</accession>
<comment type="caution">
    <text evidence="1">The sequence shown here is derived from an EMBL/GenBank/DDBJ whole genome shotgun (WGS) entry which is preliminary data.</text>
</comment>
<proteinExistence type="predicted"/>
<gene>
    <name evidence="1" type="ORF">IFM89_017075</name>
</gene>
<dbReference type="EMBL" id="JADFTS010000003">
    <property type="protein sequence ID" value="KAF9614274.1"/>
    <property type="molecule type" value="Genomic_DNA"/>
</dbReference>
<evidence type="ECO:0000313" key="2">
    <source>
        <dbReference type="Proteomes" id="UP000631114"/>
    </source>
</evidence>
<dbReference type="Proteomes" id="UP000631114">
    <property type="component" value="Unassembled WGS sequence"/>
</dbReference>
<sequence length="78" mass="8539">MKFPIGDEIQTRLSSIDDLGYCSVSVSVPTIGVLMKLAWALLNEDSDWANCMKAKYTNRVGGVKKAFAGLEQAITRTN</sequence>
<reference evidence="1 2" key="1">
    <citation type="submission" date="2020-10" db="EMBL/GenBank/DDBJ databases">
        <title>The Coptis chinensis genome and diversification of protoberbering-type alkaloids.</title>
        <authorList>
            <person name="Wang B."/>
            <person name="Shu S."/>
            <person name="Song C."/>
            <person name="Liu Y."/>
        </authorList>
    </citation>
    <scope>NUCLEOTIDE SEQUENCE [LARGE SCALE GENOMIC DNA]</scope>
    <source>
        <strain evidence="1">HL-2020</strain>
        <tissue evidence="1">Leaf</tissue>
    </source>
</reference>
<name>A0A835M548_9MAGN</name>
<keyword evidence="2" id="KW-1185">Reference proteome</keyword>
<protein>
    <submittedName>
        <fullName evidence="1">Uncharacterized protein</fullName>
    </submittedName>
</protein>